<dbReference type="EMBL" id="FOSN01000007">
    <property type="protein sequence ID" value="SFK38260.1"/>
    <property type="molecule type" value="Genomic_DNA"/>
</dbReference>
<sequence>MPVSQLELPRPEHPVDIIERLAAHNEWPFDRDEEDEISIVVAGSWADYNIAFTWLSDLEALHVACAFNFKAPAARRVDLITLISLINEQMWIGHFDLWPSDGVVMFRHAILLAGGAELNGPQCKTVLTSAVRACERYYQAFQFVVWAGKSGPEAMKTVMLETMGEA</sequence>
<evidence type="ECO:0008006" key="3">
    <source>
        <dbReference type="Google" id="ProtNLM"/>
    </source>
</evidence>
<dbReference type="InterPro" id="IPR019660">
    <property type="entry name" value="Put_sensory_transdc_reg_YbjN"/>
</dbReference>
<dbReference type="Pfam" id="PF10722">
    <property type="entry name" value="YbjN"/>
    <property type="match status" value="1"/>
</dbReference>
<evidence type="ECO:0000313" key="1">
    <source>
        <dbReference type="EMBL" id="SFK38260.1"/>
    </source>
</evidence>
<reference evidence="1 2" key="1">
    <citation type="submission" date="2016-10" db="EMBL/GenBank/DDBJ databases">
        <authorList>
            <person name="de Groot N.N."/>
        </authorList>
    </citation>
    <scope>NUCLEOTIDE SEQUENCE [LARGE SCALE GENOMIC DNA]</scope>
    <source>
        <strain evidence="1 2">NE2</strain>
    </source>
</reference>
<evidence type="ECO:0000313" key="2">
    <source>
        <dbReference type="Proteomes" id="UP000198755"/>
    </source>
</evidence>
<dbReference type="STRING" id="1612308.SAMN05444581_10727"/>
<proteinExistence type="predicted"/>
<accession>A0A1I3Z2J6</accession>
<gene>
    <name evidence="1" type="ORF">SAMN05444581_10727</name>
</gene>
<keyword evidence="2" id="KW-1185">Reference proteome</keyword>
<organism evidence="1 2">
    <name type="scientific">Methylocapsa palsarum</name>
    <dbReference type="NCBI Taxonomy" id="1612308"/>
    <lineage>
        <taxon>Bacteria</taxon>
        <taxon>Pseudomonadati</taxon>
        <taxon>Pseudomonadota</taxon>
        <taxon>Alphaproteobacteria</taxon>
        <taxon>Hyphomicrobiales</taxon>
        <taxon>Beijerinckiaceae</taxon>
        <taxon>Methylocapsa</taxon>
    </lineage>
</organism>
<dbReference type="Proteomes" id="UP000198755">
    <property type="component" value="Unassembled WGS sequence"/>
</dbReference>
<protein>
    <recommendedName>
        <fullName evidence="3">Sensory transduction regulator</fullName>
    </recommendedName>
</protein>
<dbReference type="OrthoDB" id="9792176at2"/>
<dbReference type="CDD" id="cd17033">
    <property type="entry name" value="DR1245-like"/>
    <property type="match status" value="1"/>
</dbReference>
<name>A0A1I3Z2J6_9HYPH</name>
<dbReference type="AlphaFoldDB" id="A0A1I3Z2J6"/>
<dbReference type="RefSeq" id="WP_091681404.1">
    <property type="nucleotide sequence ID" value="NZ_FOSN01000007.1"/>
</dbReference>